<evidence type="ECO:0000313" key="7">
    <source>
        <dbReference type="EMBL" id="JAS18073.1"/>
    </source>
</evidence>
<dbReference type="PANTHER" id="PTHR21040">
    <property type="entry name" value="BCDNA.GH04120"/>
    <property type="match status" value="1"/>
</dbReference>
<dbReference type="GO" id="GO:0005975">
    <property type="term" value="P:carbohydrate metabolic process"/>
    <property type="evidence" value="ECO:0007669"/>
    <property type="project" value="InterPro"/>
</dbReference>
<keyword evidence="5" id="KW-1133">Transmembrane helix</keyword>
<dbReference type="InterPro" id="IPR038901">
    <property type="entry name" value="HEXDC-like"/>
</dbReference>
<evidence type="ECO:0000256" key="1">
    <source>
        <dbReference type="ARBA" id="ARBA00001231"/>
    </source>
</evidence>
<dbReference type="Pfam" id="PF00728">
    <property type="entry name" value="Glyco_hydro_20"/>
    <property type="match status" value="1"/>
</dbReference>
<sequence length="573" mass="66118">MFSIKLRGKKLGVVLAVFMMLFIVYYFSINDLDTKNEFKKNGFIFEKSNKHQMSFNSKLVANDGGWRENDQVPIKYNGKIGDKESMIISSSKKPLFSNNRIVHLDLKGAPPKISYYAEFFPLIRSLGATGVIIEYEDMFPYSRTELSAMNAYSKLDVESILKLAKNNELDVIPLIQTFGHLEFVLKLEKYKNHREINKYPQVICPSKNMSIILLKEMIDDVVSMHPNSKYLHIGCDEVYYLGDCYSCVQKMVKEKLTKQQLFLNHVTMLSRYIKEKYPYLTTLTWDDEFRKFSLQELIDSGIGSLVEPVVWKYTPTIDMYLPEEMWDKYAKVFGNVWVASAFKGATGPEKIITDITYHLENHKAWVNLVNVYTNKINFKGIVMTGWQRYDHFAILCELLPVGIPSLATNLIYVNSNNIDLNMLLDKVESTIKCGSGFFSNTAGSHCSFVGSGIYDAAIKLNDLNNQIKVIMESSVVKGWFTQYNIDTGFSNPSHVEEATLELDRFKMDLLYLEQDVIKSMNEVYNSDTVKEWIDTNIKPLMMTLQTMWASKEKLLERQDWPRRPFSSSHNEDL</sequence>
<dbReference type="CDD" id="cd06565">
    <property type="entry name" value="GH20_GcnA-like"/>
    <property type="match status" value="1"/>
</dbReference>
<name>A0A1B6CXU7_9HEMI</name>
<dbReference type="PANTHER" id="PTHR21040:SF13">
    <property type="entry name" value="BETA-N-ACETYLHEXOSAMINIDASE"/>
    <property type="match status" value="1"/>
</dbReference>
<organism evidence="7">
    <name type="scientific">Clastoptera arizonana</name>
    <name type="common">Arizona spittle bug</name>
    <dbReference type="NCBI Taxonomy" id="38151"/>
    <lineage>
        <taxon>Eukaryota</taxon>
        <taxon>Metazoa</taxon>
        <taxon>Ecdysozoa</taxon>
        <taxon>Arthropoda</taxon>
        <taxon>Hexapoda</taxon>
        <taxon>Insecta</taxon>
        <taxon>Pterygota</taxon>
        <taxon>Neoptera</taxon>
        <taxon>Paraneoptera</taxon>
        <taxon>Hemiptera</taxon>
        <taxon>Auchenorrhyncha</taxon>
        <taxon>Cercopoidea</taxon>
        <taxon>Clastopteridae</taxon>
        <taxon>Clastoptera</taxon>
    </lineage>
</organism>
<dbReference type="GO" id="GO:0004563">
    <property type="term" value="F:beta-N-acetylhexosaminidase activity"/>
    <property type="evidence" value="ECO:0007669"/>
    <property type="project" value="UniProtKB-EC"/>
</dbReference>
<evidence type="ECO:0000256" key="5">
    <source>
        <dbReference type="SAM" id="Phobius"/>
    </source>
</evidence>
<comment type="similarity">
    <text evidence="2">Belongs to the glycosyl hydrolase 20 family.</text>
</comment>
<keyword evidence="5" id="KW-0812">Transmembrane</keyword>
<dbReference type="EMBL" id="GEDC01019225">
    <property type="protein sequence ID" value="JAS18073.1"/>
    <property type="molecule type" value="Transcribed_RNA"/>
</dbReference>
<keyword evidence="5" id="KW-0472">Membrane</keyword>
<feature type="transmembrane region" description="Helical" evidence="5">
    <location>
        <begin position="12"/>
        <end position="29"/>
    </location>
</feature>
<dbReference type="InterPro" id="IPR017853">
    <property type="entry name" value="GH"/>
</dbReference>
<evidence type="ECO:0000256" key="2">
    <source>
        <dbReference type="ARBA" id="ARBA00006285"/>
    </source>
</evidence>
<dbReference type="AlphaFoldDB" id="A0A1B6CXU7"/>
<evidence type="ECO:0000256" key="3">
    <source>
        <dbReference type="ARBA" id="ARBA00012663"/>
    </source>
</evidence>
<proteinExistence type="inferred from homology"/>
<evidence type="ECO:0000259" key="6">
    <source>
        <dbReference type="Pfam" id="PF00728"/>
    </source>
</evidence>
<dbReference type="Gene3D" id="3.20.20.80">
    <property type="entry name" value="Glycosidases"/>
    <property type="match status" value="1"/>
</dbReference>
<keyword evidence="4" id="KW-0378">Hydrolase</keyword>
<dbReference type="SUPFAM" id="SSF51445">
    <property type="entry name" value="(Trans)glycosidases"/>
    <property type="match status" value="1"/>
</dbReference>
<comment type="catalytic activity">
    <reaction evidence="1">
        <text>Hydrolysis of terminal non-reducing N-acetyl-D-hexosamine residues in N-acetyl-beta-D-hexosaminides.</text>
        <dbReference type="EC" id="3.2.1.52"/>
    </reaction>
</comment>
<protein>
    <recommendedName>
        <fullName evidence="3">beta-N-acetylhexosaminidase</fullName>
        <ecNumber evidence="3">3.2.1.52</ecNumber>
    </recommendedName>
</protein>
<accession>A0A1B6CXU7</accession>
<evidence type="ECO:0000256" key="4">
    <source>
        <dbReference type="ARBA" id="ARBA00022801"/>
    </source>
</evidence>
<dbReference type="EC" id="3.2.1.52" evidence="3"/>
<feature type="domain" description="Glycoside hydrolase family 20 catalytic" evidence="6">
    <location>
        <begin position="147"/>
        <end position="292"/>
    </location>
</feature>
<reference evidence="7" key="1">
    <citation type="submission" date="2015-12" db="EMBL/GenBank/DDBJ databases">
        <title>De novo transcriptome assembly of four potential Pierce s Disease insect vectors from Arizona vineyards.</title>
        <authorList>
            <person name="Tassone E.E."/>
        </authorList>
    </citation>
    <scope>NUCLEOTIDE SEQUENCE</scope>
</reference>
<gene>
    <name evidence="7" type="ORF">g.29711</name>
</gene>
<dbReference type="InterPro" id="IPR015883">
    <property type="entry name" value="Glyco_hydro_20_cat"/>
</dbReference>